<dbReference type="GO" id="GO:0046872">
    <property type="term" value="F:metal ion binding"/>
    <property type="evidence" value="ECO:0007669"/>
    <property type="project" value="UniProtKB-KW"/>
</dbReference>
<dbReference type="Gene3D" id="1.10.150.240">
    <property type="entry name" value="Putative phosphatase, domain 2"/>
    <property type="match status" value="1"/>
</dbReference>
<name>A0A540M811_MALBA</name>
<evidence type="ECO:0000313" key="6">
    <source>
        <dbReference type="EMBL" id="TQD94855.1"/>
    </source>
</evidence>
<comment type="cofactor">
    <cofactor evidence="1">
        <name>Mg(2+)</name>
        <dbReference type="ChEBI" id="CHEBI:18420"/>
    </cofactor>
</comment>
<proteinExistence type="predicted"/>
<evidence type="ECO:0000313" key="7">
    <source>
        <dbReference type="Proteomes" id="UP000315295"/>
    </source>
</evidence>
<evidence type="ECO:0000256" key="5">
    <source>
        <dbReference type="SAM" id="SignalP"/>
    </source>
</evidence>
<dbReference type="Pfam" id="PF13419">
    <property type="entry name" value="HAD_2"/>
    <property type="match status" value="1"/>
</dbReference>
<evidence type="ECO:0008006" key="8">
    <source>
        <dbReference type="Google" id="ProtNLM"/>
    </source>
</evidence>
<dbReference type="Proteomes" id="UP000315295">
    <property type="component" value="Unassembled WGS sequence"/>
</dbReference>
<dbReference type="SFLD" id="SFLDG01135">
    <property type="entry name" value="C1.5.6:_HAD__Beta-PGM__Phospha"/>
    <property type="match status" value="1"/>
</dbReference>
<protein>
    <recommendedName>
        <fullName evidence="8">Haloacid dehalogenase-like hydrolase domain-containing protein Sgpp</fullName>
    </recommendedName>
</protein>
<keyword evidence="2" id="KW-0479">Metal-binding</keyword>
<gene>
    <name evidence="6" type="ORF">C1H46_019555</name>
</gene>
<dbReference type="InterPro" id="IPR023198">
    <property type="entry name" value="PGP-like_dom2"/>
</dbReference>
<accession>A0A540M811</accession>
<comment type="caution">
    <text evidence="6">The sequence shown here is derived from an EMBL/GenBank/DDBJ whole genome shotgun (WGS) entry which is preliminary data.</text>
</comment>
<sequence length="409" mass="45756">MFKTFVALLLALIILILPFRNGSKSSLAFLAPLEAILFDIDGTLCDSDPLHYHAFREMLQEVGYNGGVPITEEFYSEHISGKNNEYLCGTIFPDWEIKRARKFLEDKEAFFRRLASEELEPVKGLDKLCKWIEKQGLRRAAVTNSPRASGELMISSLGLTDFFEILVIGNECDRAKPFPDPYLKALETLKVSHEHTFIFEDSVSGTTAGVAAGMPVVGIATRNPGTSLINAGVSFVIKDFEDTKLWEALEKLERKPEATAEATPEAITVAIATPTPRRRNELGLDMFRVLFELELETVITRVDSVIQKNVVFDCNTSWKLMLQLSFQKRQLTQGTKDVAWKLDSRLSKVSPTKTKDWLALRACKKFLFVAKLAKSSSSQESHRTSTVRTSSPPIGHIAYHRGAAPLQLV</sequence>
<dbReference type="NCBIfam" id="TIGR01509">
    <property type="entry name" value="HAD-SF-IA-v3"/>
    <property type="match status" value="1"/>
</dbReference>
<dbReference type="SFLD" id="SFLDG01129">
    <property type="entry name" value="C1.5:_HAD__Beta-PGM__Phosphata"/>
    <property type="match status" value="1"/>
</dbReference>
<evidence type="ECO:0000256" key="4">
    <source>
        <dbReference type="ARBA" id="ARBA00023277"/>
    </source>
</evidence>
<dbReference type="PANTHER" id="PTHR46193:SF18">
    <property type="entry name" value="HEXITOL PHOSPHATASE B"/>
    <property type="match status" value="1"/>
</dbReference>
<reference evidence="6 7" key="1">
    <citation type="journal article" date="2019" name="G3 (Bethesda)">
        <title>Sequencing of a Wild Apple (Malus baccata) Genome Unravels the Differences Between Cultivated and Wild Apple Species Regarding Disease Resistance and Cold Tolerance.</title>
        <authorList>
            <person name="Chen X."/>
        </authorList>
    </citation>
    <scope>NUCLEOTIDE SEQUENCE [LARGE SCALE GENOMIC DNA]</scope>
    <source>
        <strain evidence="7">cv. Shandingzi</strain>
        <tissue evidence="6">Leaves</tissue>
    </source>
</reference>
<dbReference type="InterPro" id="IPR023214">
    <property type="entry name" value="HAD_sf"/>
</dbReference>
<organism evidence="6 7">
    <name type="scientific">Malus baccata</name>
    <name type="common">Siberian crab apple</name>
    <name type="synonym">Pyrus baccata</name>
    <dbReference type="NCBI Taxonomy" id="106549"/>
    <lineage>
        <taxon>Eukaryota</taxon>
        <taxon>Viridiplantae</taxon>
        <taxon>Streptophyta</taxon>
        <taxon>Embryophyta</taxon>
        <taxon>Tracheophyta</taxon>
        <taxon>Spermatophyta</taxon>
        <taxon>Magnoliopsida</taxon>
        <taxon>eudicotyledons</taxon>
        <taxon>Gunneridae</taxon>
        <taxon>Pentapetalae</taxon>
        <taxon>rosids</taxon>
        <taxon>fabids</taxon>
        <taxon>Rosales</taxon>
        <taxon>Rosaceae</taxon>
        <taxon>Amygdaloideae</taxon>
        <taxon>Maleae</taxon>
        <taxon>Malus</taxon>
    </lineage>
</organism>
<keyword evidence="7" id="KW-1185">Reference proteome</keyword>
<dbReference type="CDD" id="cd07505">
    <property type="entry name" value="HAD_BPGM-like"/>
    <property type="match status" value="1"/>
</dbReference>
<dbReference type="STRING" id="106549.A0A540M811"/>
<dbReference type="EMBL" id="VIEB01000334">
    <property type="protein sequence ID" value="TQD94855.1"/>
    <property type="molecule type" value="Genomic_DNA"/>
</dbReference>
<feature type="chain" id="PRO_5021701309" description="Haloacid dehalogenase-like hydrolase domain-containing protein Sgpp" evidence="5">
    <location>
        <begin position="23"/>
        <end position="409"/>
    </location>
</feature>
<dbReference type="Gene3D" id="3.40.50.1000">
    <property type="entry name" value="HAD superfamily/HAD-like"/>
    <property type="match status" value="1"/>
</dbReference>
<keyword evidence="5" id="KW-0732">Signal</keyword>
<dbReference type="InterPro" id="IPR006439">
    <property type="entry name" value="HAD-SF_hydro_IA"/>
</dbReference>
<dbReference type="PANTHER" id="PTHR46193">
    <property type="entry name" value="6-PHOSPHOGLUCONATE PHOSPHATASE"/>
    <property type="match status" value="1"/>
</dbReference>
<dbReference type="GO" id="GO:0003824">
    <property type="term" value="F:catalytic activity"/>
    <property type="evidence" value="ECO:0007669"/>
    <property type="project" value="UniProtKB-ARBA"/>
</dbReference>
<dbReference type="InterPro" id="IPR051600">
    <property type="entry name" value="Beta-PGM-like"/>
</dbReference>
<dbReference type="SFLD" id="SFLDS00003">
    <property type="entry name" value="Haloacid_Dehalogenase"/>
    <property type="match status" value="1"/>
</dbReference>
<evidence type="ECO:0000256" key="2">
    <source>
        <dbReference type="ARBA" id="ARBA00022723"/>
    </source>
</evidence>
<feature type="signal peptide" evidence="5">
    <location>
        <begin position="1"/>
        <end position="22"/>
    </location>
</feature>
<keyword evidence="4" id="KW-0119">Carbohydrate metabolism</keyword>
<keyword evidence="3" id="KW-0460">Magnesium</keyword>
<dbReference type="InterPro" id="IPR036412">
    <property type="entry name" value="HAD-like_sf"/>
</dbReference>
<dbReference type="SUPFAM" id="SSF56784">
    <property type="entry name" value="HAD-like"/>
    <property type="match status" value="1"/>
</dbReference>
<dbReference type="InterPro" id="IPR041492">
    <property type="entry name" value="HAD_2"/>
</dbReference>
<dbReference type="AlphaFoldDB" id="A0A540M811"/>
<evidence type="ECO:0000256" key="3">
    <source>
        <dbReference type="ARBA" id="ARBA00022842"/>
    </source>
</evidence>
<dbReference type="PRINTS" id="PR00413">
    <property type="entry name" value="HADHALOGNASE"/>
</dbReference>
<evidence type="ECO:0000256" key="1">
    <source>
        <dbReference type="ARBA" id="ARBA00001946"/>
    </source>
</evidence>